<reference evidence="1" key="1">
    <citation type="submission" date="2014-09" db="EMBL/GenBank/DDBJ databases">
        <authorList>
            <person name="Magalhaes I.L.F."/>
            <person name="Oliveira U."/>
            <person name="Santos F.R."/>
            <person name="Vidigal T.H.D.A."/>
            <person name="Brescovit A.D."/>
            <person name="Santos A.J."/>
        </authorList>
    </citation>
    <scope>NUCLEOTIDE SEQUENCE</scope>
    <source>
        <tissue evidence="1">Shoot tissue taken approximately 20 cm above the soil surface</tissue>
    </source>
</reference>
<organism evidence="1">
    <name type="scientific">Arundo donax</name>
    <name type="common">Giant reed</name>
    <name type="synonym">Donax arundinaceus</name>
    <dbReference type="NCBI Taxonomy" id="35708"/>
    <lineage>
        <taxon>Eukaryota</taxon>
        <taxon>Viridiplantae</taxon>
        <taxon>Streptophyta</taxon>
        <taxon>Embryophyta</taxon>
        <taxon>Tracheophyta</taxon>
        <taxon>Spermatophyta</taxon>
        <taxon>Magnoliopsida</taxon>
        <taxon>Liliopsida</taxon>
        <taxon>Poales</taxon>
        <taxon>Poaceae</taxon>
        <taxon>PACMAD clade</taxon>
        <taxon>Arundinoideae</taxon>
        <taxon>Arundineae</taxon>
        <taxon>Arundo</taxon>
    </lineage>
</organism>
<dbReference type="EMBL" id="GBRH01168285">
    <property type="protein sequence ID" value="JAE29611.1"/>
    <property type="molecule type" value="Transcribed_RNA"/>
</dbReference>
<proteinExistence type="predicted"/>
<dbReference type="AlphaFoldDB" id="A0A0A9H458"/>
<evidence type="ECO:0000313" key="1">
    <source>
        <dbReference type="EMBL" id="JAE29611.1"/>
    </source>
</evidence>
<accession>A0A0A9H458</accession>
<sequence>MHLNTLNCCRQQLLRHRRYSSQEVVVAFCFYIKLRH</sequence>
<protein>
    <submittedName>
        <fullName evidence="1">Uncharacterized protein</fullName>
    </submittedName>
</protein>
<name>A0A0A9H458_ARUDO</name>
<reference evidence="1" key="2">
    <citation type="journal article" date="2015" name="Data Brief">
        <title>Shoot transcriptome of the giant reed, Arundo donax.</title>
        <authorList>
            <person name="Barrero R.A."/>
            <person name="Guerrero F.D."/>
            <person name="Moolhuijzen P."/>
            <person name="Goolsby J.A."/>
            <person name="Tidwell J."/>
            <person name="Bellgard S.E."/>
            <person name="Bellgard M.I."/>
        </authorList>
    </citation>
    <scope>NUCLEOTIDE SEQUENCE</scope>
    <source>
        <tissue evidence="1">Shoot tissue taken approximately 20 cm above the soil surface</tissue>
    </source>
</reference>